<feature type="signal peptide" evidence="1">
    <location>
        <begin position="1"/>
        <end position="17"/>
    </location>
</feature>
<dbReference type="Proteomes" id="UP000218775">
    <property type="component" value="Unassembled WGS sequence"/>
</dbReference>
<feature type="chain" id="PRO_5012404597" evidence="1">
    <location>
        <begin position="18"/>
        <end position="331"/>
    </location>
</feature>
<name>A0A2A4X9C6_UNCAE</name>
<gene>
    <name evidence="2" type="ORF">COB21_00255</name>
</gene>
<evidence type="ECO:0000256" key="1">
    <source>
        <dbReference type="SAM" id="SignalP"/>
    </source>
</evidence>
<comment type="caution">
    <text evidence="2">The sequence shown here is derived from an EMBL/GenBank/DDBJ whole genome shotgun (WGS) entry which is preliminary data.</text>
</comment>
<dbReference type="EMBL" id="NVUK01000002">
    <property type="protein sequence ID" value="PCI78647.1"/>
    <property type="molecule type" value="Genomic_DNA"/>
</dbReference>
<evidence type="ECO:0000313" key="3">
    <source>
        <dbReference type="Proteomes" id="UP000218775"/>
    </source>
</evidence>
<proteinExistence type="predicted"/>
<protein>
    <submittedName>
        <fullName evidence="2">Uncharacterized protein</fullName>
    </submittedName>
</protein>
<keyword evidence="1" id="KW-0732">Signal</keyword>
<organism evidence="2 3">
    <name type="scientific">Aerophobetes bacterium</name>
    <dbReference type="NCBI Taxonomy" id="2030807"/>
    <lineage>
        <taxon>Bacteria</taxon>
        <taxon>Candidatus Aerophobota</taxon>
    </lineage>
</organism>
<accession>A0A2A4X9C6</accession>
<sequence length="331" mass="37676">MSARVSSASATNNIALAAAAAAVSAPEVQPATLLMATVAKLNKLTDPRLTLSVGSDGELVFQFAPTPEQRLQQDPDYTHRMTIRDIIGEIDVLEQGSSKSLLQEQHKTASPYSDAEKQKRLREIKKEVANLCYKIHITNLSILDSRAEGLAYKFINNKRKYNERLNMAEEECAMVYSTPTQSQVDSDFKSNKMQIWHKKRQLRRVLNAWLKLIEQHLHCKQQLERLEGEKTALSSETLTKSKSLQRIHSAIVELHLQLRQCYGAGDSERVKHRGINHITSLKQRKYLILAHLLPKDLQEYRERIDFILENQNLIQETKPEPASEATSTQPK</sequence>
<evidence type="ECO:0000313" key="2">
    <source>
        <dbReference type="EMBL" id="PCI78647.1"/>
    </source>
</evidence>
<dbReference type="AlphaFoldDB" id="A0A2A4X9C6"/>
<reference evidence="3" key="1">
    <citation type="submission" date="2017-08" db="EMBL/GenBank/DDBJ databases">
        <title>A dynamic microbial community with high functional redundancy inhabits the cold, oxic subseafloor aquifer.</title>
        <authorList>
            <person name="Tully B.J."/>
            <person name="Wheat C.G."/>
            <person name="Glazer B.T."/>
            <person name="Huber J.A."/>
        </authorList>
    </citation>
    <scope>NUCLEOTIDE SEQUENCE [LARGE SCALE GENOMIC DNA]</scope>
</reference>